<evidence type="ECO:0000313" key="10">
    <source>
        <dbReference type="EMBL" id="JAC71277.1"/>
    </source>
</evidence>
<dbReference type="PROSITE" id="PS51194">
    <property type="entry name" value="HELICASE_CTER"/>
    <property type="match status" value="1"/>
</dbReference>
<dbReference type="CDD" id="cd17955">
    <property type="entry name" value="DEADc_DDX49"/>
    <property type="match status" value="1"/>
</dbReference>
<gene>
    <name evidence="10" type="primary">DDX49</name>
    <name evidence="10" type="ORF">TSPGSL018_2287</name>
</gene>
<keyword evidence="3 6" id="KW-0347">Helicase</keyword>
<dbReference type="Pfam" id="PF00271">
    <property type="entry name" value="Helicase_C"/>
    <property type="match status" value="1"/>
</dbReference>
<evidence type="ECO:0000259" key="9">
    <source>
        <dbReference type="PROSITE" id="PS51195"/>
    </source>
</evidence>
<feature type="domain" description="Helicase ATP-binding" evidence="7">
    <location>
        <begin position="48"/>
        <end position="221"/>
    </location>
</feature>
<evidence type="ECO:0000259" key="8">
    <source>
        <dbReference type="PROSITE" id="PS51194"/>
    </source>
</evidence>
<dbReference type="InterPro" id="IPR027417">
    <property type="entry name" value="P-loop_NTPase"/>
</dbReference>
<dbReference type="PANTHER" id="PTHR47959">
    <property type="entry name" value="ATP-DEPENDENT RNA HELICASE RHLE-RELATED"/>
    <property type="match status" value="1"/>
</dbReference>
<evidence type="ECO:0000256" key="1">
    <source>
        <dbReference type="ARBA" id="ARBA00022741"/>
    </source>
</evidence>
<proteinExistence type="inferred from homology"/>
<evidence type="ECO:0000256" key="3">
    <source>
        <dbReference type="ARBA" id="ARBA00022806"/>
    </source>
</evidence>
<keyword evidence="1 6" id="KW-0547">Nucleotide-binding</keyword>
<protein>
    <submittedName>
        <fullName evidence="10">ATP-dependent RNA helicase DDX49/DBP8</fullName>
    </submittedName>
</protein>
<feature type="domain" description="Helicase C-terminal" evidence="8">
    <location>
        <begin position="232"/>
        <end position="395"/>
    </location>
</feature>
<dbReference type="SMART" id="SM00490">
    <property type="entry name" value="HELICc"/>
    <property type="match status" value="1"/>
</dbReference>
<comment type="similarity">
    <text evidence="6">Belongs to the DEAD box helicase family.</text>
</comment>
<sequence length="428" mass="47466">MRFYSPELVPQQNVETSTFKGLGVSEWLQTVCRGLGMTKPTQVQEGCIPAILAGKDVIGTAQTGSGKTAAFALPILQKLSREPYGVFALVLTPTRELAFQLADQFRALGSGMSLKEQVVVGGLEIQQQCKALTRRPHVVIATPGRLKALIDHDPDIKAAFRRTAFLVLDEADRLLEPSFEEELSTILRAVPTKRQTLLFSATMTKSLTVLAEQLMKDAYRFAAYEGLRTAERLQQDYVFVPAKVKEVYLAHLLGSLEGLKIRSAIIFTATRSKCQLLQEILNELEIGAVSLHSGKPQSARLSALDAFRSRLAPILIATDVASRGLDIPTVDLVVNFDLPTLARDYVHRVGRTARAGRRGWCVSFVTQFDVELVHRVEALIGSQLTKYEMDEAEVLKGITKVYTAKRTAAMRLAEQREDAENRRRTRAK</sequence>
<dbReference type="PANTHER" id="PTHR47959:SF24">
    <property type="entry name" value="ATP-DEPENDENT RNA HELICASE"/>
    <property type="match status" value="1"/>
</dbReference>
<accession>A0A061REB1</accession>
<dbReference type="PROSITE" id="PS00039">
    <property type="entry name" value="DEAD_ATP_HELICASE"/>
    <property type="match status" value="1"/>
</dbReference>
<evidence type="ECO:0000256" key="4">
    <source>
        <dbReference type="ARBA" id="ARBA00022840"/>
    </source>
</evidence>
<dbReference type="InterPro" id="IPR011545">
    <property type="entry name" value="DEAD/DEAH_box_helicase_dom"/>
</dbReference>
<dbReference type="InterPro" id="IPR001650">
    <property type="entry name" value="Helicase_C-like"/>
</dbReference>
<feature type="domain" description="DEAD-box RNA helicase Q" evidence="9">
    <location>
        <begin position="17"/>
        <end position="45"/>
    </location>
</feature>
<name>A0A061REB1_9CHLO</name>
<dbReference type="AlphaFoldDB" id="A0A061REB1"/>
<dbReference type="GO" id="GO:0003724">
    <property type="term" value="F:RNA helicase activity"/>
    <property type="evidence" value="ECO:0007669"/>
    <property type="project" value="InterPro"/>
</dbReference>
<dbReference type="CDD" id="cd18787">
    <property type="entry name" value="SF2_C_DEAD"/>
    <property type="match status" value="1"/>
</dbReference>
<keyword evidence="2 6" id="KW-0378">Hydrolase</keyword>
<dbReference type="GO" id="GO:0003676">
    <property type="term" value="F:nucleic acid binding"/>
    <property type="evidence" value="ECO:0007669"/>
    <property type="project" value="InterPro"/>
</dbReference>
<dbReference type="PROSITE" id="PS51192">
    <property type="entry name" value="HELICASE_ATP_BIND_1"/>
    <property type="match status" value="1"/>
</dbReference>
<dbReference type="SUPFAM" id="SSF52540">
    <property type="entry name" value="P-loop containing nucleoside triphosphate hydrolases"/>
    <property type="match status" value="1"/>
</dbReference>
<dbReference type="InterPro" id="IPR000629">
    <property type="entry name" value="RNA-helicase_DEAD-box_CS"/>
</dbReference>
<evidence type="ECO:0000256" key="5">
    <source>
        <dbReference type="PROSITE-ProRule" id="PRU00552"/>
    </source>
</evidence>
<dbReference type="SMART" id="SM00487">
    <property type="entry name" value="DEXDc"/>
    <property type="match status" value="1"/>
</dbReference>
<evidence type="ECO:0000259" key="7">
    <source>
        <dbReference type="PROSITE" id="PS51192"/>
    </source>
</evidence>
<dbReference type="PROSITE" id="PS51195">
    <property type="entry name" value="Q_MOTIF"/>
    <property type="match status" value="1"/>
</dbReference>
<keyword evidence="4 6" id="KW-0067">ATP-binding</keyword>
<dbReference type="Gene3D" id="3.40.50.300">
    <property type="entry name" value="P-loop containing nucleotide triphosphate hydrolases"/>
    <property type="match status" value="2"/>
</dbReference>
<dbReference type="GO" id="GO:0016787">
    <property type="term" value="F:hydrolase activity"/>
    <property type="evidence" value="ECO:0007669"/>
    <property type="project" value="UniProtKB-KW"/>
</dbReference>
<dbReference type="GO" id="GO:0005829">
    <property type="term" value="C:cytosol"/>
    <property type="evidence" value="ECO:0007669"/>
    <property type="project" value="TreeGrafter"/>
</dbReference>
<dbReference type="InterPro" id="IPR014001">
    <property type="entry name" value="Helicase_ATP-bd"/>
</dbReference>
<dbReference type="EMBL" id="GBEZ01014832">
    <property type="protein sequence ID" value="JAC71277.1"/>
    <property type="molecule type" value="Transcribed_RNA"/>
</dbReference>
<evidence type="ECO:0000256" key="2">
    <source>
        <dbReference type="ARBA" id="ARBA00022801"/>
    </source>
</evidence>
<feature type="short sequence motif" description="Q motif" evidence="5">
    <location>
        <begin position="17"/>
        <end position="45"/>
    </location>
</feature>
<dbReference type="InterPro" id="IPR050079">
    <property type="entry name" value="DEAD_box_RNA_helicase"/>
</dbReference>
<evidence type="ECO:0000256" key="6">
    <source>
        <dbReference type="RuleBase" id="RU000492"/>
    </source>
</evidence>
<dbReference type="GO" id="GO:0005524">
    <property type="term" value="F:ATP binding"/>
    <property type="evidence" value="ECO:0007669"/>
    <property type="project" value="UniProtKB-KW"/>
</dbReference>
<reference evidence="10" key="1">
    <citation type="submission" date="2014-05" db="EMBL/GenBank/DDBJ databases">
        <title>The transcriptome of the halophilic microalga Tetraselmis sp. GSL018 isolated from the Great Salt Lake, Utah.</title>
        <authorList>
            <person name="Jinkerson R.E."/>
            <person name="D'Adamo S."/>
            <person name="Posewitz M.C."/>
        </authorList>
    </citation>
    <scope>NUCLEOTIDE SEQUENCE</scope>
    <source>
        <strain evidence="10">GSL018</strain>
    </source>
</reference>
<organism evidence="10">
    <name type="scientific">Tetraselmis sp. GSL018</name>
    <dbReference type="NCBI Taxonomy" id="582737"/>
    <lineage>
        <taxon>Eukaryota</taxon>
        <taxon>Viridiplantae</taxon>
        <taxon>Chlorophyta</taxon>
        <taxon>core chlorophytes</taxon>
        <taxon>Chlorodendrophyceae</taxon>
        <taxon>Chlorodendrales</taxon>
        <taxon>Chlorodendraceae</taxon>
        <taxon>Tetraselmis</taxon>
    </lineage>
</organism>
<dbReference type="Pfam" id="PF00270">
    <property type="entry name" value="DEAD"/>
    <property type="match status" value="1"/>
</dbReference>
<dbReference type="InterPro" id="IPR014014">
    <property type="entry name" value="RNA_helicase_DEAD_Q_motif"/>
</dbReference>